<name>A0A1I4ZTW4_9FLAO</name>
<accession>A0A1I4ZTW4</accession>
<organism evidence="1 2">
    <name type="scientific">Salegentibacter flavus</name>
    <dbReference type="NCBI Taxonomy" id="287099"/>
    <lineage>
        <taxon>Bacteria</taxon>
        <taxon>Pseudomonadati</taxon>
        <taxon>Bacteroidota</taxon>
        <taxon>Flavobacteriia</taxon>
        <taxon>Flavobacteriales</taxon>
        <taxon>Flavobacteriaceae</taxon>
        <taxon>Salegentibacter</taxon>
    </lineage>
</organism>
<evidence type="ECO:0000313" key="1">
    <source>
        <dbReference type="EMBL" id="SFN53725.1"/>
    </source>
</evidence>
<dbReference type="RefSeq" id="WP_093407889.1">
    <property type="nucleotide sequence ID" value="NZ_FOVL01000007.1"/>
</dbReference>
<dbReference type="AlphaFoldDB" id="A0A1I4ZTW4"/>
<dbReference type="EMBL" id="FOVL01000007">
    <property type="protein sequence ID" value="SFN53725.1"/>
    <property type="molecule type" value="Genomic_DNA"/>
</dbReference>
<keyword evidence="2" id="KW-1185">Reference proteome</keyword>
<proteinExistence type="predicted"/>
<gene>
    <name evidence="1" type="ORF">SAMN05660413_01522</name>
</gene>
<protein>
    <recommendedName>
        <fullName evidence="3">GIY-YIG domain-containing protein</fullName>
    </recommendedName>
</protein>
<sequence>MNYTGPYCYTLFLSGEEEKRVLSKKESDGKPTNFKQPLTLTKTPKIYILKHEGKIVYVGYASQSIGTRLSQGIKAKGLNGYHGYKWKQVDELELLVYVFDKELKGGKHIDDKPYTLMAEAVEAELVYKVREETGKWPEFQNEIHFNNNERASAKRIAGEIYEKTILELAL</sequence>
<dbReference type="OrthoDB" id="7067843at2"/>
<reference evidence="1 2" key="1">
    <citation type="submission" date="2016-10" db="EMBL/GenBank/DDBJ databases">
        <authorList>
            <person name="de Groot N.N."/>
        </authorList>
    </citation>
    <scope>NUCLEOTIDE SEQUENCE [LARGE SCALE GENOMIC DNA]</scope>
    <source>
        <strain evidence="1 2">DSM 17794</strain>
    </source>
</reference>
<evidence type="ECO:0000313" key="2">
    <source>
        <dbReference type="Proteomes" id="UP000199153"/>
    </source>
</evidence>
<dbReference type="STRING" id="287099.SAMN05660413_01522"/>
<dbReference type="Proteomes" id="UP000199153">
    <property type="component" value="Unassembled WGS sequence"/>
</dbReference>
<evidence type="ECO:0008006" key="3">
    <source>
        <dbReference type="Google" id="ProtNLM"/>
    </source>
</evidence>